<dbReference type="Proteomes" id="UP000247832">
    <property type="component" value="Unassembled WGS sequence"/>
</dbReference>
<dbReference type="RefSeq" id="WP_110503122.1">
    <property type="nucleotide sequence ID" value="NZ_QJVD01000051.1"/>
</dbReference>
<reference evidence="2 3" key="1">
    <citation type="submission" date="2018-05" db="EMBL/GenBank/DDBJ databases">
        <title>Genetic diversity of glacier-inhabiting Cryobacterium bacteria in China and description of Cryobacterium mengkeensis sp. nov. and Arthrobacter glacialis sp. nov.</title>
        <authorList>
            <person name="Liu Q."/>
            <person name="Xin Y.-H."/>
        </authorList>
    </citation>
    <scope>NUCLEOTIDE SEQUENCE [LARGE SCALE GENOMIC DNA]</scope>
    <source>
        <strain evidence="2 3">LI2</strain>
    </source>
</reference>
<organism evidence="2 3">
    <name type="scientific">Arthrobacter livingstonensis</name>
    <dbReference type="NCBI Taxonomy" id="670078"/>
    <lineage>
        <taxon>Bacteria</taxon>
        <taxon>Bacillati</taxon>
        <taxon>Actinomycetota</taxon>
        <taxon>Actinomycetes</taxon>
        <taxon>Micrococcales</taxon>
        <taxon>Micrococcaceae</taxon>
        <taxon>Arthrobacter</taxon>
    </lineage>
</organism>
<feature type="region of interest" description="Disordered" evidence="1">
    <location>
        <begin position="1"/>
        <end position="109"/>
    </location>
</feature>
<name>A0A2V5L2U8_9MICC</name>
<comment type="caution">
    <text evidence="2">The sequence shown here is derived from an EMBL/GenBank/DDBJ whole genome shotgun (WGS) entry which is preliminary data.</text>
</comment>
<feature type="compositionally biased region" description="Polar residues" evidence="1">
    <location>
        <begin position="1"/>
        <end position="15"/>
    </location>
</feature>
<gene>
    <name evidence="2" type="ORF">CVV68_21965</name>
</gene>
<sequence>MSSNQPNTGDESNSVPPRAAARERAGQVYGSPTPEEEIPPGTVQPGGTDELSQEELTTAEPQASPVDDSKEVPWEAPSTDTPLNDDNTEPVSGDRESFSSESDDDAAGA</sequence>
<evidence type="ECO:0000313" key="2">
    <source>
        <dbReference type="EMBL" id="PYI64454.1"/>
    </source>
</evidence>
<evidence type="ECO:0000313" key="3">
    <source>
        <dbReference type="Proteomes" id="UP000247832"/>
    </source>
</evidence>
<proteinExistence type="predicted"/>
<evidence type="ECO:0000256" key="1">
    <source>
        <dbReference type="SAM" id="MobiDB-lite"/>
    </source>
</evidence>
<protein>
    <submittedName>
        <fullName evidence="2">Uncharacterized protein</fullName>
    </submittedName>
</protein>
<keyword evidence="3" id="KW-1185">Reference proteome</keyword>
<dbReference type="EMBL" id="QJVD01000051">
    <property type="protein sequence ID" value="PYI64454.1"/>
    <property type="molecule type" value="Genomic_DNA"/>
</dbReference>
<dbReference type="AlphaFoldDB" id="A0A2V5L2U8"/>
<accession>A0A2V5L2U8</accession>